<evidence type="ECO:0000313" key="2">
    <source>
        <dbReference type="Proteomes" id="UP000752696"/>
    </source>
</evidence>
<keyword evidence="2" id="KW-1185">Reference proteome</keyword>
<evidence type="ECO:0000313" key="1">
    <source>
        <dbReference type="EMBL" id="CAD1474520.1"/>
    </source>
</evidence>
<sequence>VCVLTNLEQSRRAYISVLPASLRPVNNILFPIDLFLCHMANNTEQKNRIEIYISSSNV</sequence>
<name>A0A6V7H5B4_9HYME</name>
<gene>
    <name evidence="1" type="ORF">MHI_LOCUS474017</name>
</gene>
<dbReference type="Proteomes" id="UP000752696">
    <property type="component" value="Unassembled WGS sequence"/>
</dbReference>
<dbReference type="EMBL" id="CAJDYZ010007648">
    <property type="protein sequence ID" value="CAD1474520.1"/>
    <property type="molecule type" value="Genomic_DNA"/>
</dbReference>
<accession>A0A6V7H5B4</accession>
<comment type="caution">
    <text evidence="1">The sequence shown here is derived from an EMBL/GenBank/DDBJ whole genome shotgun (WGS) entry which is preliminary data.</text>
</comment>
<feature type="non-terminal residue" evidence="1">
    <location>
        <position position="1"/>
    </location>
</feature>
<reference evidence="1" key="1">
    <citation type="submission" date="2020-07" db="EMBL/GenBank/DDBJ databases">
        <authorList>
            <person name="Nazaruddin N."/>
        </authorList>
    </citation>
    <scope>NUCLEOTIDE SEQUENCE</scope>
</reference>
<protein>
    <submittedName>
        <fullName evidence="1">Uncharacterized protein</fullName>
    </submittedName>
</protein>
<organism evidence="1 2">
    <name type="scientific">Heterotrigona itama</name>
    <dbReference type="NCBI Taxonomy" id="395501"/>
    <lineage>
        <taxon>Eukaryota</taxon>
        <taxon>Metazoa</taxon>
        <taxon>Ecdysozoa</taxon>
        <taxon>Arthropoda</taxon>
        <taxon>Hexapoda</taxon>
        <taxon>Insecta</taxon>
        <taxon>Pterygota</taxon>
        <taxon>Neoptera</taxon>
        <taxon>Endopterygota</taxon>
        <taxon>Hymenoptera</taxon>
        <taxon>Apocrita</taxon>
        <taxon>Aculeata</taxon>
        <taxon>Apoidea</taxon>
        <taxon>Anthophila</taxon>
        <taxon>Apidae</taxon>
        <taxon>Heterotrigona</taxon>
    </lineage>
</organism>
<dbReference type="AlphaFoldDB" id="A0A6V7H5B4"/>
<proteinExistence type="predicted"/>